<dbReference type="OrthoDB" id="3014797at2759"/>
<dbReference type="HOGENOM" id="CLU_263157_0_0_1"/>
<evidence type="ECO:0000313" key="2">
    <source>
        <dbReference type="EMBL" id="KDR68035.1"/>
    </source>
</evidence>
<evidence type="ECO:0000313" key="3">
    <source>
        <dbReference type="Proteomes" id="UP000027222"/>
    </source>
</evidence>
<protein>
    <submittedName>
        <fullName evidence="2">Uncharacterized protein</fullName>
    </submittedName>
</protein>
<feature type="region of interest" description="Disordered" evidence="1">
    <location>
        <begin position="999"/>
        <end position="1018"/>
    </location>
</feature>
<sequence>MLVEVVDIDFRMPAYDITEVLEMVIDHCSWSSLMSLGHTTRQVRVLVCQRFSGRVSAALSRFIPEGQKLGFWGLLETTHGGLTGGFVRSVMSASMPIHQYIQPMELTITLPRLGHMATLALWRTFVQHSGYVFKTYRNATYWEDEPTIRRSCILQCAANRNIVIRLVESKSESILPAILSGPQTASFNVMTYTKLYCFYPTLFARQENVLTKERFYGEELDTFSFGVTTYPYTSAMDIECGQVCPALWRNTRGLVGVGVYHWAGANRLAKEDKDGFEEFSYLWRLQGVEQAEPNIYYIARKEVVAGTTWTKDDGGVAYLCDSVGIHYQPVVILGQVDEKGACLDTHGNFDLAGSSSFADAKLTFSLCAPRNVPGIFQTDFVQAFDHLRIIESLAPVPAQAPKLFLSEDSDGGPAVHFCCPIFKTITKQEGADQANEHGLRNYLVSEEYQPYLKDLEGTHELAAPMVVYNADRTLLDRGTLATTLVGSNVEVNFSLRSSPTSDSGFPAKKVIEINVERSLIGCDRCYVKTWSPEPEDIAPPGVIAALATPEVQEYSPVIKVFCATELLMKIVELASWHAWMNLARSSTHLRVVIRDIVKRRVRIAIRRFLPAIEVDNFWLLLEATKAGMTGGVVRSIMSSSRELYQYVLPTHLDIVVPRGLDNRGLARWRRFLVSAGYLVAEVNDAHYWDFKYVVSGSCTLHAMQSRVIVRIIEVQADNVLPAVLTGSHTSSFNLLTAFGFYCFYPGLFLRDENVIAYDAQYGDPTGLFNFGLKTYQSTAGMSRACGQACPAVWRNTRSLDGIGVFHWGGYLLYRRVEDDLFEQRSYLWRLGGDDVNGHGIPNISLPNPSLTSFAEWHNFYQAKRDYIARKEVLGDTTWVHICEGCYVLSDSGGVTERTLTVVGTILRENAYLGPQGNFIPDGDPQRFARSERRFSLAIPHAFPVFFQEDFRKAYRHLQILQELASGDHSKVHQTFLTDEDNHGPLLHFRQAIFDKPIEVTKGQSDSESTTEDGDSEFDDVRTYPVDPEYVGELAKLHRTHVATVPFKAFYKGGTPCALAAYPFALPGQLAEVKFKLSSSSLTGFQAEVLTHKFERYRAAQQWSSHNNLAHPSRKGEDLSTFIFPLAFTIPFVILNFLKRPKGRQSVGRQTGFVEDEDGPLYTSIWLRVQIIRPLQVQGQPAYHMNNSATGHQSNLGLVVHSTDAEPWRRQFFWFIGRSDQDLSAEDRVRLLVRNEMWNVTSAIGPPSFWVVVSKFDHEHIPKPWVARSKDVLDKIVSGEP</sequence>
<accession>A0A067SAU1</accession>
<feature type="compositionally biased region" description="Acidic residues" evidence="1">
    <location>
        <begin position="1008"/>
        <end position="1017"/>
    </location>
</feature>
<reference evidence="3" key="1">
    <citation type="journal article" date="2014" name="Proc. Natl. Acad. Sci. U.S.A.">
        <title>Extensive sampling of basidiomycete genomes demonstrates inadequacy of the white-rot/brown-rot paradigm for wood decay fungi.</title>
        <authorList>
            <person name="Riley R."/>
            <person name="Salamov A.A."/>
            <person name="Brown D.W."/>
            <person name="Nagy L.G."/>
            <person name="Floudas D."/>
            <person name="Held B.W."/>
            <person name="Levasseur A."/>
            <person name="Lombard V."/>
            <person name="Morin E."/>
            <person name="Otillar R."/>
            <person name="Lindquist E.A."/>
            <person name="Sun H."/>
            <person name="LaButti K.M."/>
            <person name="Schmutz J."/>
            <person name="Jabbour D."/>
            <person name="Luo H."/>
            <person name="Baker S.E."/>
            <person name="Pisabarro A.G."/>
            <person name="Walton J.D."/>
            <person name="Blanchette R.A."/>
            <person name="Henrissat B."/>
            <person name="Martin F."/>
            <person name="Cullen D."/>
            <person name="Hibbett D.S."/>
            <person name="Grigoriev I.V."/>
        </authorList>
    </citation>
    <scope>NUCLEOTIDE SEQUENCE [LARGE SCALE GENOMIC DNA]</scope>
    <source>
        <strain evidence="3">CBS 339.88</strain>
    </source>
</reference>
<dbReference type="EMBL" id="KL142411">
    <property type="protein sequence ID" value="KDR68035.1"/>
    <property type="molecule type" value="Genomic_DNA"/>
</dbReference>
<name>A0A067SAU1_GALM3</name>
<evidence type="ECO:0000256" key="1">
    <source>
        <dbReference type="SAM" id="MobiDB-lite"/>
    </source>
</evidence>
<gene>
    <name evidence="2" type="ORF">GALMADRAFT_216144</name>
</gene>
<dbReference type="AlphaFoldDB" id="A0A067SAU1"/>
<dbReference type="Proteomes" id="UP000027222">
    <property type="component" value="Unassembled WGS sequence"/>
</dbReference>
<organism evidence="2 3">
    <name type="scientific">Galerina marginata (strain CBS 339.88)</name>
    <dbReference type="NCBI Taxonomy" id="685588"/>
    <lineage>
        <taxon>Eukaryota</taxon>
        <taxon>Fungi</taxon>
        <taxon>Dikarya</taxon>
        <taxon>Basidiomycota</taxon>
        <taxon>Agaricomycotina</taxon>
        <taxon>Agaricomycetes</taxon>
        <taxon>Agaricomycetidae</taxon>
        <taxon>Agaricales</taxon>
        <taxon>Agaricineae</taxon>
        <taxon>Strophariaceae</taxon>
        <taxon>Galerina</taxon>
    </lineage>
</organism>
<proteinExistence type="predicted"/>
<keyword evidence="3" id="KW-1185">Reference proteome</keyword>